<dbReference type="EMBL" id="JBHUGD010000003">
    <property type="protein sequence ID" value="MFD1948528.1"/>
    <property type="molecule type" value="Genomic_DNA"/>
</dbReference>
<gene>
    <name evidence="3" type="ORF">ACFSDE_17120</name>
</gene>
<dbReference type="PANTHER" id="PTHR23089">
    <property type="entry name" value="HISTIDINE TRIAD HIT PROTEIN"/>
    <property type="match status" value="1"/>
</dbReference>
<keyword evidence="4" id="KW-1185">Reference proteome</keyword>
<feature type="domain" description="HIT" evidence="2">
    <location>
        <begin position="8"/>
        <end position="115"/>
    </location>
</feature>
<dbReference type="InterPro" id="IPR011146">
    <property type="entry name" value="HIT-like"/>
</dbReference>
<dbReference type="RefSeq" id="WP_343920669.1">
    <property type="nucleotide sequence ID" value="NZ_BAAAJT010000002.1"/>
</dbReference>
<dbReference type="PROSITE" id="PS51084">
    <property type="entry name" value="HIT_2"/>
    <property type="match status" value="1"/>
</dbReference>
<accession>A0ABW4TRE1</accession>
<proteinExistence type="predicted"/>
<sequence>MTTAEDCLFCQIVAGEIPGDVVLSTDRVVAFRDVAPVAPTHVLVVPREHASDAAATAAADTALVGDLVAAAAEVAAADGLDDYRLVFNTGAGVGQSVFHTHLHVLGGRAMTWPPG</sequence>
<reference evidence="4" key="1">
    <citation type="journal article" date="2019" name="Int. J. Syst. Evol. Microbiol.">
        <title>The Global Catalogue of Microorganisms (GCM) 10K type strain sequencing project: providing services to taxonomists for standard genome sequencing and annotation.</title>
        <authorList>
            <consortium name="The Broad Institute Genomics Platform"/>
            <consortium name="The Broad Institute Genome Sequencing Center for Infectious Disease"/>
            <person name="Wu L."/>
            <person name="Ma J."/>
        </authorList>
    </citation>
    <scope>NUCLEOTIDE SEQUENCE [LARGE SCALE GENOMIC DNA]</scope>
    <source>
        <strain evidence="4">CGMCC 1.12477</strain>
    </source>
</reference>
<evidence type="ECO:0000313" key="4">
    <source>
        <dbReference type="Proteomes" id="UP001597351"/>
    </source>
</evidence>
<dbReference type="InterPro" id="IPR019808">
    <property type="entry name" value="Histidine_triad_CS"/>
</dbReference>
<dbReference type="InterPro" id="IPR036265">
    <property type="entry name" value="HIT-like_sf"/>
</dbReference>
<name>A0ABW4TRE1_9ACTN</name>
<dbReference type="InterPro" id="IPR001310">
    <property type="entry name" value="Histidine_triad_HIT"/>
</dbReference>
<protein>
    <submittedName>
        <fullName evidence="3">HIT domain-containing protein</fullName>
    </submittedName>
</protein>
<dbReference type="PRINTS" id="PR00332">
    <property type="entry name" value="HISTRIAD"/>
</dbReference>
<evidence type="ECO:0000313" key="3">
    <source>
        <dbReference type="EMBL" id="MFD1948528.1"/>
    </source>
</evidence>
<dbReference type="Gene3D" id="3.30.428.10">
    <property type="entry name" value="HIT-like"/>
    <property type="match status" value="1"/>
</dbReference>
<evidence type="ECO:0000259" key="2">
    <source>
        <dbReference type="PROSITE" id="PS51084"/>
    </source>
</evidence>
<feature type="short sequence motif" description="Histidine triad motif" evidence="1">
    <location>
        <begin position="99"/>
        <end position="103"/>
    </location>
</feature>
<dbReference type="PROSITE" id="PS00892">
    <property type="entry name" value="HIT_1"/>
    <property type="match status" value="1"/>
</dbReference>
<dbReference type="Proteomes" id="UP001597351">
    <property type="component" value="Unassembled WGS sequence"/>
</dbReference>
<organism evidence="3 4">
    <name type="scientific">Nocardioides aestuarii</name>
    <dbReference type="NCBI Taxonomy" id="252231"/>
    <lineage>
        <taxon>Bacteria</taxon>
        <taxon>Bacillati</taxon>
        <taxon>Actinomycetota</taxon>
        <taxon>Actinomycetes</taxon>
        <taxon>Propionibacteriales</taxon>
        <taxon>Nocardioidaceae</taxon>
        <taxon>Nocardioides</taxon>
    </lineage>
</organism>
<dbReference type="SUPFAM" id="SSF54197">
    <property type="entry name" value="HIT-like"/>
    <property type="match status" value="1"/>
</dbReference>
<evidence type="ECO:0000256" key="1">
    <source>
        <dbReference type="PROSITE-ProRule" id="PRU00464"/>
    </source>
</evidence>
<comment type="caution">
    <text evidence="3">The sequence shown here is derived from an EMBL/GenBank/DDBJ whole genome shotgun (WGS) entry which is preliminary data.</text>
</comment>
<dbReference type="Pfam" id="PF01230">
    <property type="entry name" value="HIT"/>
    <property type="match status" value="1"/>
</dbReference>